<keyword evidence="2" id="KW-1185">Reference proteome</keyword>
<organism evidence="1 2">
    <name type="scientific">Svornostia abyssi</name>
    <dbReference type="NCBI Taxonomy" id="2898438"/>
    <lineage>
        <taxon>Bacteria</taxon>
        <taxon>Bacillati</taxon>
        <taxon>Actinomycetota</taxon>
        <taxon>Thermoleophilia</taxon>
        <taxon>Solirubrobacterales</taxon>
        <taxon>Baekduiaceae</taxon>
        <taxon>Svornostia</taxon>
    </lineage>
</organism>
<sequence>MQRKPILFVDVDGVISLWGFVQDDPPPGAYASVDGILHFLSATAGEHLLALREHFDLVWCTGWKDRANDYLPHALGLPEPLPWLEFGAPAERTAHWKLDAVTTYAQDRPAAWIDDAFDESCHAWAAERGAPTLLVATEPPTGLQAAHADALRAWAAALPRTG</sequence>
<proteinExistence type="predicted"/>
<dbReference type="RefSeq" id="WP_353864205.1">
    <property type="nucleotide sequence ID" value="NZ_CP088295.1"/>
</dbReference>
<evidence type="ECO:0008006" key="3">
    <source>
        <dbReference type="Google" id="ProtNLM"/>
    </source>
</evidence>
<evidence type="ECO:0000313" key="1">
    <source>
        <dbReference type="EMBL" id="UUY03702.1"/>
    </source>
</evidence>
<reference evidence="2" key="1">
    <citation type="submission" date="2021-11" db="EMBL/GenBank/DDBJ databases">
        <title>Cultivation dependent microbiological survey of springs from the worlds oldest radium mine currently devoted to the extraction of radon-saturated water.</title>
        <authorList>
            <person name="Kapinusova G."/>
            <person name="Smrhova T."/>
            <person name="Strejcek M."/>
            <person name="Suman J."/>
            <person name="Jani K."/>
            <person name="Pajer P."/>
            <person name="Uhlik O."/>
        </authorList>
    </citation>
    <scope>NUCLEOTIDE SEQUENCE [LARGE SCALE GENOMIC DNA]</scope>
    <source>
        <strain evidence="2">J379</strain>
    </source>
</reference>
<evidence type="ECO:0000313" key="2">
    <source>
        <dbReference type="Proteomes" id="UP001058860"/>
    </source>
</evidence>
<dbReference type="Proteomes" id="UP001058860">
    <property type="component" value="Chromosome"/>
</dbReference>
<gene>
    <name evidence="1" type="ORF">LRS13_24060</name>
</gene>
<name>A0ABY5PGK6_9ACTN</name>
<dbReference type="Pfam" id="PF18143">
    <property type="entry name" value="HAD_SAK_2"/>
    <property type="match status" value="1"/>
</dbReference>
<accession>A0ABY5PGK6</accession>
<protein>
    <recommendedName>
        <fullName evidence="3">Secreted protein</fullName>
    </recommendedName>
</protein>
<dbReference type="EMBL" id="CP088295">
    <property type="protein sequence ID" value="UUY03702.1"/>
    <property type="molecule type" value="Genomic_DNA"/>
</dbReference>